<dbReference type="Gene3D" id="3.40.50.720">
    <property type="entry name" value="NAD(P)-binding Rossmann-like Domain"/>
    <property type="match status" value="1"/>
</dbReference>
<accession>A0A4V2YZX4</accession>
<dbReference type="SUPFAM" id="SSF51735">
    <property type="entry name" value="NAD(P)-binding Rossmann-fold domains"/>
    <property type="match status" value="1"/>
</dbReference>
<evidence type="ECO:0000256" key="1">
    <source>
        <dbReference type="ARBA" id="ARBA00006484"/>
    </source>
</evidence>
<dbReference type="GO" id="GO:0016491">
    <property type="term" value="F:oxidoreductase activity"/>
    <property type="evidence" value="ECO:0007669"/>
    <property type="project" value="UniProtKB-KW"/>
</dbReference>
<proteinExistence type="inferred from homology"/>
<keyword evidence="5" id="KW-1185">Reference proteome</keyword>
<dbReference type="PANTHER" id="PTHR44196">
    <property type="entry name" value="DEHYDROGENASE/REDUCTASE SDR FAMILY MEMBER 7B"/>
    <property type="match status" value="1"/>
</dbReference>
<dbReference type="InterPro" id="IPR036291">
    <property type="entry name" value="NAD(P)-bd_dom_sf"/>
</dbReference>
<dbReference type="RefSeq" id="WP_131901077.1">
    <property type="nucleotide sequence ID" value="NZ_SMKZ01000066.1"/>
</dbReference>
<dbReference type="Proteomes" id="UP000294739">
    <property type="component" value="Unassembled WGS sequence"/>
</dbReference>
<name>A0A4V2YZX4_9ACTN</name>
<organism evidence="4 5">
    <name type="scientific">Jiangella asiatica</name>
    <dbReference type="NCBI Taxonomy" id="2530372"/>
    <lineage>
        <taxon>Bacteria</taxon>
        <taxon>Bacillati</taxon>
        <taxon>Actinomycetota</taxon>
        <taxon>Actinomycetes</taxon>
        <taxon>Jiangellales</taxon>
        <taxon>Jiangellaceae</taxon>
        <taxon>Jiangella</taxon>
    </lineage>
</organism>
<comment type="similarity">
    <text evidence="1 3">Belongs to the short-chain dehydrogenases/reductases (SDR) family.</text>
</comment>
<evidence type="ECO:0000256" key="3">
    <source>
        <dbReference type="RuleBase" id="RU000363"/>
    </source>
</evidence>
<evidence type="ECO:0000313" key="5">
    <source>
        <dbReference type="Proteomes" id="UP000294739"/>
    </source>
</evidence>
<dbReference type="OrthoDB" id="9781117at2"/>
<reference evidence="4 5" key="1">
    <citation type="submission" date="2019-03" db="EMBL/GenBank/DDBJ databases">
        <title>Draft genome sequences of novel Actinobacteria.</title>
        <authorList>
            <person name="Sahin N."/>
            <person name="Ay H."/>
            <person name="Saygin H."/>
        </authorList>
    </citation>
    <scope>NUCLEOTIDE SEQUENCE [LARGE SCALE GENOMIC DNA]</scope>
    <source>
        <strain evidence="4 5">5K138</strain>
    </source>
</reference>
<protein>
    <submittedName>
        <fullName evidence="4">SDR family oxidoreductase</fullName>
    </submittedName>
</protein>
<dbReference type="InterPro" id="IPR002347">
    <property type="entry name" value="SDR_fam"/>
</dbReference>
<dbReference type="Pfam" id="PF00106">
    <property type="entry name" value="adh_short"/>
    <property type="match status" value="1"/>
</dbReference>
<dbReference type="PRINTS" id="PR00081">
    <property type="entry name" value="GDHRDH"/>
</dbReference>
<dbReference type="InParanoid" id="A0A4V2YZX4"/>
<dbReference type="PRINTS" id="PR00080">
    <property type="entry name" value="SDRFAMILY"/>
</dbReference>
<dbReference type="AlphaFoldDB" id="A0A4V2YZX4"/>
<dbReference type="CDD" id="cd05233">
    <property type="entry name" value="SDR_c"/>
    <property type="match status" value="1"/>
</dbReference>
<evidence type="ECO:0000256" key="2">
    <source>
        <dbReference type="ARBA" id="ARBA00023002"/>
    </source>
</evidence>
<dbReference type="EMBL" id="SMKZ01000066">
    <property type="protein sequence ID" value="TDD98837.1"/>
    <property type="molecule type" value="Genomic_DNA"/>
</dbReference>
<dbReference type="PANTHER" id="PTHR44196:SF1">
    <property type="entry name" value="DEHYDROGENASE_REDUCTASE SDR FAMILY MEMBER 7B"/>
    <property type="match status" value="1"/>
</dbReference>
<comment type="caution">
    <text evidence="4">The sequence shown here is derived from an EMBL/GenBank/DDBJ whole genome shotgun (WGS) entry which is preliminary data.</text>
</comment>
<dbReference type="GO" id="GO:0016020">
    <property type="term" value="C:membrane"/>
    <property type="evidence" value="ECO:0007669"/>
    <property type="project" value="TreeGrafter"/>
</dbReference>
<evidence type="ECO:0000313" key="4">
    <source>
        <dbReference type="EMBL" id="TDD98837.1"/>
    </source>
</evidence>
<keyword evidence="2" id="KW-0560">Oxidoreductase</keyword>
<gene>
    <name evidence="4" type="ORF">E1269_28630</name>
</gene>
<sequence>MVVVPEVPAGRTALITGASRGIGRALALGLADRGVAVGLLARDRERLDEVVAECRHRRVAAVGVTADVTSREEVAAAVEAVAGHLDRIDLLVNNAGIIERVERPFLDTDVEDSWRVIEVDVRGPLLVTHAVMPVMLAGGGGRVVNLNSGLGYRPAPYYTGYAMAKGALARFTSMLDVQYRGQGIATFDLSPGHVETGMTTAMPMHVGRTTWTAATDVVDLVGAISDGRLDELSGRFFRAGTDTAESLLALREEILARDARALRLSTAGPDDPLG</sequence>